<dbReference type="AlphaFoldDB" id="A0A6N6N0D9"/>
<dbReference type="EMBL" id="WAIE01000007">
    <property type="protein sequence ID" value="KAB1440362.1"/>
    <property type="molecule type" value="Genomic_DNA"/>
</dbReference>
<name>A0A6N6N0D9_9BACT</name>
<evidence type="ECO:0000313" key="2">
    <source>
        <dbReference type="Proteomes" id="UP000438699"/>
    </source>
</evidence>
<dbReference type="RefSeq" id="WP_151151803.1">
    <property type="nucleotide sequence ID" value="NZ_WAIE01000007.1"/>
</dbReference>
<gene>
    <name evidence="1" type="ORF">F8A88_14030</name>
</gene>
<keyword evidence="2" id="KW-1185">Reference proteome</keyword>
<organism evidence="1 2">
    <name type="scientific">Pseudodesulfovibrio senegalensis</name>
    <dbReference type="NCBI Taxonomy" id="1721087"/>
    <lineage>
        <taxon>Bacteria</taxon>
        <taxon>Pseudomonadati</taxon>
        <taxon>Thermodesulfobacteriota</taxon>
        <taxon>Desulfovibrionia</taxon>
        <taxon>Desulfovibrionales</taxon>
        <taxon>Desulfovibrionaceae</taxon>
    </lineage>
</organism>
<sequence>MNLVSGFKVEDAKKMYMKYWGGAIATDEVYSSVRNATTQRGYVYHSQIGGEAKEKMWRDYRSFVEKKIGDYVVGTISESEHLNNLSELVEFMTSVHSDSLKEGHFRFGSAQKLFNLTLKLLWVKGEIVEPLHAPIDSYVAKNVGENYAWTKNDSLDAYVAVIERCKRVAKAYGLSLAQWELLYWNMVVLSATIK</sequence>
<comment type="caution">
    <text evidence="1">The sequence shown here is derived from an EMBL/GenBank/DDBJ whole genome shotgun (WGS) entry which is preliminary data.</text>
</comment>
<accession>A0A6N6N0D9</accession>
<reference evidence="1 2" key="1">
    <citation type="journal article" date="2017" name="Int. J. Syst. Evol. Microbiol.">
        <title>Desulfovibrio senegalensis sp. nov., a mesophilic sulfate reducer isolated from marine sediment.</title>
        <authorList>
            <person name="Thioye A."/>
            <person name="Gam Z.B.A."/>
            <person name="Mbengue M."/>
            <person name="Cayol J.L."/>
            <person name="Joseph-Bartoli M."/>
            <person name="Toure-Kane C."/>
            <person name="Labat M."/>
        </authorList>
    </citation>
    <scope>NUCLEOTIDE SEQUENCE [LARGE SCALE GENOMIC DNA]</scope>
    <source>
        <strain evidence="1 2">DSM 101509</strain>
    </source>
</reference>
<protein>
    <submittedName>
        <fullName evidence="1">Uncharacterized protein</fullName>
    </submittedName>
</protein>
<dbReference type="OrthoDB" id="5458950at2"/>
<proteinExistence type="predicted"/>
<evidence type="ECO:0000313" key="1">
    <source>
        <dbReference type="EMBL" id="KAB1440362.1"/>
    </source>
</evidence>
<dbReference type="Proteomes" id="UP000438699">
    <property type="component" value="Unassembled WGS sequence"/>
</dbReference>